<sequence length="1494" mass="172750">MASKNNFNLSKNLNHQYATNQNYSPQPNNQFHSNTNEQFYQNQYNQQHHLNRHNQRQSYADRSHQMRETYPNNIPRYQKYDNQNKYPQYQSNQNQFQNQNQNQFQNQNYTTSTNTPYPQRNNQQSQNNSNVTNHDRTIVQTKALRVPESFLIQPLIYTALTIENFSTIFLVDGGCQVPLLPMAFYNTHLKPKNYQIQDCNWSAEMANLSTDRFIGSVDVNVMCLETLKRERIKFYIMEFCSCSITNMHAHLLNIDITAKYNDMISNREKIVDKLQSIKQYDEGLFNLFLQHEHVYNETVLDPIIEIDIPCTNPFPKRVQAAYPLTLEQKLVLGKKLTADMIDGYVSSITFPDHAVPVTVVSGPNGYRICNDARSQNSDITPIDINLEDMIKTVLRLTEDKNDVDEYFYSVFDLKSAFRNFAIIPERRFLSNTINPLGTFTSDRLSFGLRSSSALFHNTFLNLLLQEGCKSFSLYIDDLIVYGNMETQITEISKIIQLCSRYHIKLNVTKTELFLKQTVYLGQLLTLSTITMTKQRLEELSQLTMPINKAQMYHYLGKLQFAAKYIKNYSSLTKDLHPSHLNCDKTDRFKWTPDRIKAFNTITENLKKHYTFDIPKPTDQLYCQAFIDETSYTVETYFMSDTKDRKIFDIFSRTFKKNELNYNYIEKQLLALNEYYDRWSDNGRLPILETCKLIESITKCNDPNAFSNRIQKLAVKMLKAITFPEAPLKYEFDINAVINFQSQDLHCISLRNFMNTGNEDILKKLPVAYYEKADLLEEIHGALAIDKRIIVSTAIASRMIKKHHLLYHLGETKTYDYFRRLIFCIGLSGLCAQERKNCIVCMEHLNLPMAQVSSWQVASFPRFRGGIDYMFYDNFPILTLVDHATQFLFAWITPNKSSRITIERLMPLFTQCAFRYITMDNAKEFTSNEFVTFLSDFNCQPILCPKYHSPSNGSIERHNQIIRRGLDKYLDLGKSMHDALRLTLEAHNLDKTRKFYCNESKTEEYMHNRYYKYAIPRLCYYKPRGKLSQKYTLAHIVGELGSRIYHIQDGEKFAAVAKNFVHLSVPQHLVDTDALINNSIITDTQWVANDINDPVNDIHLNNKHALDDNDTNLILLDDHESYNNSVNMEHEPLNITQDSIIDMPINDSSNLNNVSMDTSLEEMHQSFANMSVHDSSTVTAKLIDLSFNEPLTNTITQKLPVKNDIVNFNVSNNITNRTTNAAKNDLPIIDKISTAHLHNTLANIHNIKSSPNGNLITTPIKNFAVDNISSPESPDNLSFSPTVDINVLEQLKSIESDVEFKQVLENTDAEYIMVFDGSCPNKRKADAYKKKPTTRGVGLLKFDVKNKMLEFNSMHNFMKGAPTSPGYEVAALLFALINCLKLRGKVIIFGDNTYALETVLSCNEDRLKRFASEVKQPQHNLWANIKSILEILEINGLTIEYRHLRSKNSHVSRLTDVLAKGNNIHLEKKVEEVKNFYNLIECKETTLPKTIKGYF</sequence>
<dbReference type="Pfam" id="PF17919">
    <property type="entry name" value="RT_RNaseH_2"/>
    <property type="match status" value="1"/>
</dbReference>
<dbReference type="PROSITE" id="PS50994">
    <property type="entry name" value="INTEGRASE"/>
    <property type="match status" value="1"/>
</dbReference>
<dbReference type="Gene3D" id="3.30.70.270">
    <property type="match status" value="2"/>
</dbReference>
<dbReference type="Gene3D" id="3.30.420.10">
    <property type="entry name" value="Ribonuclease H-like superfamily/Ribonuclease H"/>
    <property type="match status" value="1"/>
</dbReference>
<evidence type="ECO:0000259" key="3">
    <source>
        <dbReference type="PROSITE" id="PS50994"/>
    </source>
</evidence>
<dbReference type="STRING" id="131310.A0A0N4Z9P8"/>
<dbReference type="SUPFAM" id="SSF56672">
    <property type="entry name" value="DNA/RNA polymerases"/>
    <property type="match status" value="1"/>
</dbReference>
<dbReference type="PANTHER" id="PTHR37984:SF5">
    <property type="entry name" value="PROTEIN NYNRIN-LIKE"/>
    <property type="match status" value="1"/>
</dbReference>
<dbReference type="InterPro" id="IPR041577">
    <property type="entry name" value="RT_RNaseH_2"/>
</dbReference>
<dbReference type="InterPro" id="IPR000477">
    <property type="entry name" value="RT_dom"/>
</dbReference>
<dbReference type="Gene3D" id="3.10.10.10">
    <property type="entry name" value="HIV Type 1 Reverse Transcriptase, subunit A, domain 1"/>
    <property type="match status" value="1"/>
</dbReference>
<dbReference type="SUPFAM" id="SSF53098">
    <property type="entry name" value="Ribonuclease H-like"/>
    <property type="match status" value="1"/>
</dbReference>
<dbReference type="InterPro" id="IPR050951">
    <property type="entry name" value="Retrovirus_Pol_polyprotein"/>
</dbReference>
<dbReference type="InterPro" id="IPR043128">
    <property type="entry name" value="Rev_trsase/Diguanyl_cyclase"/>
</dbReference>
<dbReference type="InterPro" id="IPR036397">
    <property type="entry name" value="RNaseH_sf"/>
</dbReference>
<evidence type="ECO:0000313" key="4">
    <source>
        <dbReference type="Proteomes" id="UP000038045"/>
    </source>
</evidence>
<dbReference type="InterPro" id="IPR001584">
    <property type="entry name" value="Integrase_cat-core"/>
</dbReference>
<dbReference type="Pfam" id="PF00078">
    <property type="entry name" value="RVT_1"/>
    <property type="match status" value="1"/>
</dbReference>
<dbReference type="Gene3D" id="1.10.340.70">
    <property type="match status" value="1"/>
</dbReference>
<feature type="domain" description="Integrase catalytic" evidence="3">
    <location>
        <begin position="856"/>
        <end position="1008"/>
    </location>
</feature>
<accession>A0A0N4Z9P8</accession>
<dbReference type="GO" id="GO:0003676">
    <property type="term" value="F:nucleic acid binding"/>
    <property type="evidence" value="ECO:0007669"/>
    <property type="project" value="InterPro"/>
</dbReference>
<keyword evidence="1" id="KW-0511">Multifunctional enzyme</keyword>
<dbReference type="GO" id="GO:0015074">
    <property type="term" value="P:DNA integration"/>
    <property type="evidence" value="ECO:0007669"/>
    <property type="project" value="InterPro"/>
</dbReference>
<dbReference type="InterPro" id="IPR012337">
    <property type="entry name" value="RNaseH-like_sf"/>
</dbReference>
<dbReference type="InterPro" id="IPR043502">
    <property type="entry name" value="DNA/RNA_pol_sf"/>
</dbReference>
<feature type="compositionally biased region" description="Low complexity" evidence="2">
    <location>
        <begin position="107"/>
        <end position="130"/>
    </location>
</feature>
<keyword evidence="4" id="KW-1185">Reference proteome</keyword>
<dbReference type="Proteomes" id="UP000038045">
    <property type="component" value="Unplaced"/>
</dbReference>
<feature type="region of interest" description="Disordered" evidence="2">
    <location>
        <begin position="107"/>
        <end position="133"/>
    </location>
</feature>
<evidence type="ECO:0000256" key="1">
    <source>
        <dbReference type="ARBA" id="ARBA00023268"/>
    </source>
</evidence>
<dbReference type="WBParaSite" id="PTRK_0000407900.1">
    <property type="protein sequence ID" value="PTRK_0000407900.1"/>
    <property type="gene ID" value="PTRK_0000407900"/>
</dbReference>
<proteinExistence type="predicted"/>
<organism evidence="4 5">
    <name type="scientific">Parastrongyloides trichosuri</name>
    <name type="common">Possum-specific nematode worm</name>
    <dbReference type="NCBI Taxonomy" id="131310"/>
    <lineage>
        <taxon>Eukaryota</taxon>
        <taxon>Metazoa</taxon>
        <taxon>Ecdysozoa</taxon>
        <taxon>Nematoda</taxon>
        <taxon>Chromadorea</taxon>
        <taxon>Rhabditida</taxon>
        <taxon>Tylenchina</taxon>
        <taxon>Panagrolaimomorpha</taxon>
        <taxon>Strongyloidoidea</taxon>
        <taxon>Strongyloididae</taxon>
        <taxon>Parastrongyloides</taxon>
    </lineage>
</organism>
<reference evidence="5" key="1">
    <citation type="submission" date="2017-02" db="UniProtKB">
        <authorList>
            <consortium name="WormBaseParasite"/>
        </authorList>
    </citation>
    <scope>IDENTIFICATION</scope>
</reference>
<name>A0A0N4Z9P8_PARTI</name>
<evidence type="ECO:0000313" key="5">
    <source>
        <dbReference type="WBParaSite" id="PTRK_0000407900.1"/>
    </source>
</evidence>
<dbReference type="GO" id="GO:0042575">
    <property type="term" value="C:DNA polymerase complex"/>
    <property type="evidence" value="ECO:0007669"/>
    <property type="project" value="UniProtKB-ARBA"/>
</dbReference>
<evidence type="ECO:0000256" key="2">
    <source>
        <dbReference type="SAM" id="MobiDB-lite"/>
    </source>
</evidence>
<dbReference type="PANTHER" id="PTHR37984">
    <property type="entry name" value="PROTEIN CBG26694"/>
    <property type="match status" value="1"/>
</dbReference>
<protein>
    <submittedName>
        <fullName evidence="5">Integrase catalytic domain-containing protein</fullName>
    </submittedName>
</protein>